<name>A0A183J2I4_9BILA</name>
<sequence length="116" mass="13451">MARDCHRSRHRGSRCRSRYKMINEKIDLLSWANLDNSMDAIHIMTASLLNMNRTREGRMRNDDAANERQEARRGEATLDWTRRGRTKWTAPSVNMPTPNSTRASKGDSLKEMTQNS</sequence>
<gene>
    <name evidence="2" type="ORF">SBAD_LOCUS10082</name>
</gene>
<accession>A0A183J2I4</accession>
<proteinExistence type="predicted"/>
<feature type="compositionally biased region" description="Polar residues" evidence="1">
    <location>
        <begin position="89"/>
        <end position="103"/>
    </location>
</feature>
<feature type="compositionally biased region" description="Basic and acidic residues" evidence="1">
    <location>
        <begin position="57"/>
        <end position="82"/>
    </location>
</feature>
<dbReference type="Proteomes" id="UP000270296">
    <property type="component" value="Unassembled WGS sequence"/>
</dbReference>
<evidence type="ECO:0000313" key="2">
    <source>
        <dbReference type="EMBL" id="VDP28777.1"/>
    </source>
</evidence>
<organism evidence="4">
    <name type="scientific">Soboliphyme baturini</name>
    <dbReference type="NCBI Taxonomy" id="241478"/>
    <lineage>
        <taxon>Eukaryota</taxon>
        <taxon>Metazoa</taxon>
        <taxon>Ecdysozoa</taxon>
        <taxon>Nematoda</taxon>
        <taxon>Enoplea</taxon>
        <taxon>Dorylaimia</taxon>
        <taxon>Dioctophymatida</taxon>
        <taxon>Dioctophymatoidea</taxon>
        <taxon>Soboliphymatidae</taxon>
        <taxon>Soboliphyme</taxon>
    </lineage>
</organism>
<dbReference type="EMBL" id="UZAM01013578">
    <property type="protein sequence ID" value="VDP28777.1"/>
    <property type="molecule type" value="Genomic_DNA"/>
</dbReference>
<evidence type="ECO:0000313" key="4">
    <source>
        <dbReference type="WBParaSite" id="SBAD_0001044201-mRNA-1"/>
    </source>
</evidence>
<reference evidence="2 3" key="2">
    <citation type="submission" date="2018-11" db="EMBL/GenBank/DDBJ databases">
        <authorList>
            <consortium name="Pathogen Informatics"/>
        </authorList>
    </citation>
    <scope>NUCLEOTIDE SEQUENCE [LARGE SCALE GENOMIC DNA]</scope>
</reference>
<reference evidence="4" key="1">
    <citation type="submission" date="2016-06" db="UniProtKB">
        <authorList>
            <consortium name="WormBaseParasite"/>
        </authorList>
    </citation>
    <scope>IDENTIFICATION</scope>
</reference>
<protein>
    <submittedName>
        <fullName evidence="2 4">Uncharacterized protein</fullName>
    </submittedName>
</protein>
<dbReference type="WBParaSite" id="SBAD_0001044201-mRNA-1">
    <property type="protein sequence ID" value="SBAD_0001044201-mRNA-1"/>
    <property type="gene ID" value="SBAD_0001044201"/>
</dbReference>
<feature type="region of interest" description="Disordered" evidence="1">
    <location>
        <begin position="57"/>
        <end position="116"/>
    </location>
</feature>
<keyword evidence="3" id="KW-1185">Reference proteome</keyword>
<evidence type="ECO:0000313" key="3">
    <source>
        <dbReference type="Proteomes" id="UP000270296"/>
    </source>
</evidence>
<dbReference type="AlphaFoldDB" id="A0A183J2I4"/>
<evidence type="ECO:0000256" key="1">
    <source>
        <dbReference type="SAM" id="MobiDB-lite"/>
    </source>
</evidence>